<dbReference type="EMBL" id="OB661485">
    <property type="protein sequence ID" value="CAD7228326.1"/>
    <property type="molecule type" value="Genomic_DNA"/>
</dbReference>
<dbReference type="AlphaFoldDB" id="A0A7R8WGH5"/>
<feature type="non-terminal residue" evidence="1">
    <location>
        <position position="316"/>
    </location>
</feature>
<evidence type="ECO:0000313" key="1">
    <source>
        <dbReference type="EMBL" id="CAD7228326.1"/>
    </source>
</evidence>
<reference evidence="1" key="1">
    <citation type="submission" date="2020-11" db="EMBL/GenBank/DDBJ databases">
        <authorList>
            <person name="Tran Van P."/>
        </authorList>
    </citation>
    <scope>NUCLEOTIDE SEQUENCE</scope>
</reference>
<name>A0A7R8WGH5_9CRUS</name>
<organism evidence="1">
    <name type="scientific">Cyprideis torosa</name>
    <dbReference type="NCBI Taxonomy" id="163714"/>
    <lineage>
        <taxon>Eukaryota</taxon>
        <taxon>Metazoa</taxon>
        <taxon>Ecdysozoa</taxon>
        <taxon>Arthropoda</taxon>
        <taxon>Crustacea</taxon>
        <taxon>Oligostraca</taxon>
        <taxon>Ostracoda</taxon>
        <taxon>Podocopa</taxon>
        <taxon>Podocopida</taxon>
        <taxon>Cytherocopina</taxon>
        <taxon>Cytheroidea</taxon>
        <taxon>Cytherideidae</taxon>
        <taxon>Cyprideis</taxon>
    </lineage>
</organism>
<accession>A0A7R8WGH5</accession>
<sequence>RVQLQTSRLVVGKNTPYVILLPQAGLPMVPASPEPVVGLSVNEIARFQEQLYLLTSNGTEGHVPVHCTDGFEFYSNSGPHSPVRTRMTEFITGAEEAAEFIPPVDFHNHLQGFLWNPLPSPTHVQRRPAIHAVIGCCRVMSRMWTPERRPPFADVNATKERGWTGTHDTPSQNGRQDIGTLSVRMDVRTLGRCPSEWTSGRWDVVRQKGRQDVILLLTTRGELMSAEESRRFTPLHIGSLSGHKGVESVEFISSKGVCWDAVEGAGLNPVKREDTEFQEKIKELLETELPWVPRSTPANCNETVDSMLGKRSIKTS</sequence>
<proteinExistence type="predicted"/>
<protein>
    <submittedName>
        <fullName evidence="1">Uncharacterized protein</fullName>
    </submittedName>
</protein>
<gene>
    <name evidence="1" type="ORF">CTOB1V02_LOCUS6212</name>
</gene>